<dbReference type="CDD" id="cd08422">
    <property type="entry name" value="PBP2_CrgA_like"/>
    <property type="match status" value="1"/>
</dbReference>
<feature type="domain" description="HTH lysR-type" evidence="5">
    <location>
        <begin position="1"/>
        <end position="59"/>
    </location>
</feature>
<keyword evidence="3 6" id="KW-0238">DNA-binding</keyword>
<evidence type="ECO:0000256" key="3">
    <source>
        <dbReference type="ARBA" id="ARBA00023125"/>
    </source>
</evidence>
<comment type="similarity">
    <text evidence="1">Belongs to the LysR transcriptional regulatory family.</text>
</comment>
<proteinExistence type="inferred from homology"/>
<organism evidence="6 7">
    <name type="scientific">Acinetobacter baylyi</name>
    <dbReference type="NCBI Taxonomy" id="202950"/>
    <lineage>
        <taxon>Bacteria</taxon>
        <taxon>Pseudomonadati</taxon>
        <taxon>Pseudomonadota</taxon>
        <taxon>Gammaproteobacteria</taxon>
        <taxon>Moraxellales</taxon>
        <taxon>Moraxellaceae</taxon>
        <taxon>Acinetobacter</taxon>
    </lineage>
</organism>
<evidence type="ECO:0000256" key="2">
    <source>
        <dbReference type="ARBA" id="ARBA00023015"/>
    </source>
</evidence>
<dbReference type="EMBL" id="JAUTBK010000001">
    <property type="protein sequence ID" value="MDQ1207139.1"/>
    <property type="molecule type" value="Genomic_DNA"/>
</dbReference>
<dbReference type="Gene3D" id="1.10.10.10">
    <property type="entry name" value="Winged helix-like DNA-binding domain superfamily/Winged helix DNA-binding domain"/>
    <property type="match status" value="1"/>
</dbReference>
<keyword evidence="4" id="KW-0804">Transcription</keyword>
<dbReference type="Pfam" id="PF00126">
    <property type="entry name" value="HTH_1"/>
    <property type="match status" value="1"/>
</dbReference>
<dbReference type="Gene3D" id="3.40.190.290">
    <property type="match status" value="1"/>
</dbReference>
<dbReference type="InterPro" id="IPR036390">
    <property type="entry name" value="WH_DNA-bd_sf"/>
</dbReference>
<dbReference type="InterPro" id="IPR036388">
    <property type="entry name" value="WH-like_DNA-bd_sf"/>
</dbReference>
<dbReference type="PANTHER" id="PTHR30537:SF35">
    <property type="entry name" value="TRANSCRIPTIONAL REGULATORY PROTEIN"/>
    <property type="match status" value="1"/>
</dbReference>
<comment type="caution">
    <text evidence="6">The sequence shown here is derived from an EMBL/GenBank/DDBJ whole genome shotgun (WGS) entry which is preliminary data.</text>
</comment>
<evidence type="ECO:0000259" key="5">
    <source>
        <dbReference type="PROSITE" id="PS50931"/>
    </source>
</evidence>
<keyword evidence="7" id="KW-1185">Reference proteome</keyword>
<accession>A0ABU0URG5</accession>
<evidence type="ECO:0000256" key="1">
    <source>
        <dbReference type="ARBA" id="ARBA00009437"/>
    </source>
</evidence>
<dbReference type="GO" id="GO:0003677">
    <property type="term" value="F:DNA binding"/>
    <property type="evidence" value="ECO:0007669"/>
    <property type="project" value="UniProtKB-KW"/>
</dbReference>
<dbReference type="Pfam" id="PF03466">
    <property type="entry name" value="LysR_substrate"/>
    <property type="match status" value="1"/>
</dbReference>
<dbReference type="SUPFAM" id="SSF46785">
    <property type="entry name" value="Winged helix' DNA-binding domain"/>
    <property type="match status" value="1"/>
</dbReference>
<dbReference type="InterPro" id="IPR005119">
    <property type="entry name" value="LysR_subst-bd"/>
</dbReference>
<evidence type="ECO:0000313" key="7">
    <source>
        <dbReference type="Proteomes" id="UP001233360"/>
    </source>
</evidence>
<evidence type="ECO:0000256" key="4">
    <source>
        <dbReference type="ARBA" id="ARBA00023163"/>
    </source>
</evidence>
<dbReference type="PROSITE" id="PS50931">
    <property type="entry name" value="HTH_LYSR"/>
    <property type="match status" value="1"/>
</dbReference>
<dbReference type="InterPro" id="IPR058163">
    <property type="entry name" value="LysR-type_TF_proteobact-type"/>
</dbReference>
<name>A0ABU0URG5_ACIBI</name>
<evidence type="ECO:0000313" key="6">
    <source>
        <dbReference type="EMBL" id="MDQ1207139.1"/>
    </source>
</evidence>
<dbReference type="RefSeq" id="WP_307001127.1">
    <property type="nucleotide sequence ID" value="NZ_JAUTBK010000001.1"/>
</dbReference>
<keyword evidence="2" id="KW-0805">Transcription regulation</keyword>
<reference evidence="6 7" key="1">
    <citation type="submission" date="2023-07" db="EMBL/GenBank/DDBJ databases">
        <title>Functional and genomic diversity of the sorghum phyllosphere microbiome.</title>
        <authorList>
            <person name="Shade A."/>
        </authorList>
    </citation>
    <scope>NUCLEOTIDE SEQUENCE [LARGE SCALE GENOMIC DNA]</scope>
    <source>
        <strain evidence="6 7">SORGH_AS_0887</strain>
    </source>
</reference>
<sequence>MDRLTSIRVFVETVDRGTISAAADALDMSRAMATRYLEHLEDWLGARLLHRTTRKLSLTEAGEKFLKNFREMLLLTEDIVLQAAQGGEVQGKLRITSTPSFTQAQLMKAIVDFQVCYPKVEIEMMMLDRTVDLVEDRIDLAIRLSNRVEEGLVARHLAVCHSVICASPAYLSRMGRPHTIQDLVTHHAIIHSTGYSSFNFWINEQRTIATIPSKLIANETSIVLAGALAGAGIAMLPTYYVGKEIANGELEILLPQYQLEPLNIQAIYLSRRHQPVALRLLIDFLAEKFGGDIAPWDSKKKPELPK</sequence>
<dbReference type="InterPro" id="IPR000847">
    <property type="entry name" value="LysR_HTH_N"/>
</dbReference>
<protein>
    <submittedName>
        <fullName evidence="6">DNA-binding transcriptional LysR family regulator</fullName>
    </submittedName>
</protein>
<dbReference type="SUPFAM" id="SSF53850">
    <property type="entry name" value="Periplasmic binding protein-like II"/>
    <property type="match status" value="1"/>
</dbReference>
<dbReference type="Proteomes" id="UP001233360">
    <property type="component" value="Unassembled WGS sequence"/>
</dbReference>
<dbReference type="PANTHER" id="PTHR30537">
    <property type="entry name" value="HTH-TYPE TRANSCRIPTIONAL REGULATOR"/>
    <property type="match status" value="1"/>
</dbReference>
<gene>
    <name evidence="6" type="ORF">QE380_000062</name>
</gene>